<comment type="caution">
    <text evidence="3">The sequence shown here is derived from an EMBL/GenBank/DDBJ whole genome shotgun (WGS) entry which is preliminary data.</text>
</comment>
<feature type="signal peptide" evidence="2">
    <location>
        <begin position="1"/>
        <end position="39"/>
    </location>
</feature>
<evidence type="ECO:0000313" key="3">
    <source>
        <dbReference type="EMBL" id="PFG28990.1"/>
    </source>
</evidence>
<dbReference type="STRING" id="1724.GCA_001044175_02019"/>
<reference evidence="3 4" key="1">
    <citation type="submission" date="2017-10" db="EMBL/GenBank/DDBJ databases">
        <title>Sequencing the genomes of 1000 actinobacteria strains.</title>
        <authorList>
            <person name="Klenk H.-P."/>
        </authorList>
    </citation>
    <scope>NUCLEOTIDE SEQUENCE [LARGE SCALE GENOMIC DNA]</scope>
    <source>
        <strain evidence="3 4">DSM 20688</strain>
    </source>
</reference>
<proteinExistence type="predicted"/>
<name>A0A2A9DST0_9CORY</name>
<evidence type="ECO:0000256" key="2">
    <source>
        <dbReference type="SAM" id="SignalP"/>
    </source>
</evidence>
<feature type="region of interest" description="Disordered" evidence="1">
    <location>
        <begin position="37"/>
        <end position="57"/>
    </location>
</feature>
<dbReference type="EMBL" id="PDJF01000001">
    <property type="protein sequence ID" value="PFG28990.1"/>
    <property type="molecule type" value="Genomic_DNA"/>
</dbReference>
<dbReference type="Proteomes" id="UP000221653">
    <property type="component" value="Unassembled WGS sequence"/>
</dbReference>
<evidence type="ECO:0000313" key="4">
    <source>
        <dbReference type="Proteomes" id="UP000221653"/>
    </source>
</evidence>
<keyword evidence="4" id="KW-1185">Reference proteome</keyword>
<evidence type="ECO:0000256" key="1">
    <source>
        <dbReference type="SAM" id="MobiDB-lite"/>
    </source>
</evidence>
<accession>A0A2A9DST0</accession>
<feature type="compositionally biased region" description="Polar residues" evidence="1">
    <location>
        <begin position="41"/>
        <end position="55"/>
    </location>
</feature>
<sequence length="266" mass="26896">MFVEDDLNVARQLVQRTAIACAAAALTAALPLSGGVAHAQPASSQNTGSSVTAPSTGDVLAGTVNSVRAHNQAVGKLLPTDGLGRPNAQALAAAESFANQPWIPHEVRSTILAAVQFFRTPAPSESPLALPTDGPAITQFYWPSISGQCIGGQHASVGTAIAVPGPAEIPAPGAAAGETAFLFTALGTAPATDNQGAMTVQWFNLNTLQQGVTALHNNGINPDGPATISGTARTGKGTVVALVRGTVNTEDGPCTYFPTATIVDVK</sequence>
<keyword evidence="2" id="KW-0732">Signal</keyword>
<dbReference type="AlphaFoldDB" id="A0A2A9DST0"/>
<gene>
    <name evidence="3" type="ORF">ATK06_2120</name>
</gene>
<feature type="chain" id="PRO_5012021277" description="Secreted protein" evidence="2">
    <location>
        <begin position="40"/>
        <end position="266"/>
    </location>
</feature>
<organism evidence="3 4">
    <name type="scientific">Corynebacterium renale</name>
    <dbReference type="NCBI Taxonomy" id="1724"/>
    <lineage>
        <taxon>Bacteria</taxon>
        <taxon>Bacillati</taxon>
        <taxon>Actinomycetota</taxon>
        <taxon>Actinomycetes</taxon>
        <taxon>Mycobacteriales</taxon>
        <taxon>Corynebacteriaceae</taxon>
        <taxon>Corynebacterium</taxon>
    </lineage>
</organism>
<evidence type="ECO:0008006" key="5">
    <source>
        <dbReference type="Google" id="ProtNLM"/>
    </source>
</evidence>
<protein>
    <recommendedName>
        <fullName evidence="5">Secreted protein</fullName>
    </recommendedName>
</protein>